<evidence type="ECO:0000313" key="2">
    <source>
        <dbReference type="EMBL" id="MBB4677229.1"/>
    </source>
</evidence>
<name>A0A7W7FVW4_9PSEU</name>
<dbReference type="RefSeq" id="WP_185003181.1">
    <property type="nucleotide sequence ID" value="NZ_BAAAUI010000085.1"/>
</dbReference>
<dbReference type="AlphaFoldDB" id="A0A7W7FVW4"/>
<proteinExistence type="predicted"/>
<reference evidence="2 3" key="1">
    <citation type="submission" date="2020-08" db="EMBL/GenBank/DDBJ databases">
        <title>Sequencing the genomes of 1000 actinobacteria strains.</title>
        <authorList>
            <person name="Klenk H.-P."/>
        </authorList>
    </citation>
    <scope>NUCLEOTIDE SEQUENCE [LARGE SCALE GENOMIC DNA]</scope>
    <source>
        <strain evidence="2 3">DSM 44230</strain>
    </source>
</reference>
<keyword evidence="1" id="KW-0812">Transmembrane</keyword>
<evidence type="ECO:0000256" key="1">
    <source>
        <dbReference type="SAM" id="Phobius"/>
    </source>
</evidence>
<sequence>MFGVLIGLIIPGGAQWHAHRFWAGLIFLGCAVTVGLFTYPRFGWPTLLLVPVLALIEQWVWHLDRQPARGRSVT</sequence>
<protein>
    <submittedName>
        <fullName evidence="2">Uncharacterized protein</fullName>
    </submittedName>
</protein>
<dbReference type="Proteomes" id="UP000533598">
    <property type="component" value="Unassembled WGS sequence"/>
</dbReference>
<accession>A0A7W7FVW4</accession>
<evidence type="ECO:0000313" key="3">
    <source>
        <dbReference type="Proteomes" id="UP000533598"/>
    </source>
</evidence>
<keyword evidence="1" id="KW-1133">Transmembrane helix</keyword>
<gene>
    <name evidence="2" type="ORF">HNR67_003347</name>
</gene>
<keyword evidence="3" id="KW-1185">Reference proteome</keyword>
<feature type="transmembrane region" description="Helical" evidence="1">
    <location>
        <begin position="21"/>
        <end position="38"/>
    </location>
</feature>
<dbReference type="EMBL" id="JACHMH010000001">
    <property type="protein sequence ID" value="MBB4677229.1"/>
    <property type="molecule type" value="Genomic_DNA"/>
</dbReference>
<comment type="caution">
    <text evidence="2">The sequence shown here is derived from an EMBL/GenBank/DDBJ whole genome shotgun (WGS) entry which is preliminary data.</text>
</comment>
<keyword evidence="1" id="KW-0472">Membrane</keyword>
<organism evidence="2 3">
    <name type="scientific">Crossiella cryophila</name>
    <dbReference type="NCBI Taxonomy" id="43355"/>
    <lineage>
        <taxon>Bacteria</taxon>
        <taxon>Bacillati</taxon>
        <taxon>Actinomycetota</taxon>
        <taxon>Actinomycetes</taxon>
        <taxon>Pseudonocardiales</taxon>
        <taxon>Pseudonocardiaceae</taxon>
        <taxon>Crossiella</taxon>
    </lineage>
</organism>